<proteinExistence type="predicted"/>
<dbReference type="EMBL" id="CP113797">
    <property type="protein sequence ID" value="WAL59908.1"/>
    <property type="molecule type" value="Genomic_DNA"/>
</dbReference>
<dbReference type="InterPro" id="IPR029044">
    <property type="entry name" value="Nucleotide-diphossugar_trans"/>
</dbReference>
<dbReference type="GO" id="GO:0016740">
    <property type="term" value="F:transferase activity"/>
    <property type="evidence" value="ECO:0007669"/>
    <property type="project" value="UniProtKB-KW"/>
</dbReference>
<dbReference type="Proteomes" id="UP001163152">
    <property type="component" value="Chromosome"/>
</dbReference>
<dbReference type="KEGG" id="tsin:OXH18_22490"/>
<organism evidence="1 2">
    <name type="scientific">Thermocoleostomius sinensis A174</name>
    <dbReference type="NCBI Taxonomy" id="2016057"/>
    <lineage>
        <taxon>Bacteria</taxon>
        <taxon>Bacillati</taxon>
        <taxon>Cyanobacteriota</taxon>
        <taxon>Cyanophyceae</taxon>
        <taxon>Oculatellales</taxon>
        <taxon>Oculatellaceae</taxon>
        <taxon>Thermocoleostomius</taxon>
    </lineage>
</organism>
<dbReference type="AlphaFoldDB" id="A0A9E8ZB57"/>
<dbReference type="RefSeq" id="WP_268609725.1">
    <property type="nucleotide sequence ID" value="NZ_CP113797.1"/>
</dbReference>
<gene>
    <name evidence="1" type="ORF">OXH18_22490</name>
</gene>
<keyword evidence="2" id="KW-1185">Reference proteome</keyword>
<keyword evidence="1" id="KW-0808">Transferase</keyword>
<dbReference type="SUPFAM" id="SSF53448">
    <property type="entry name" value="Nucleotide-diphospho-sugar transferases"/>
    <property type="match status" value="1"/>
</dbReference>
<sequence>MPDEHQNNHQDVAAIITAMTDGEEPFLLETLEATLTDPSIGQIILCIEEKNAWLDRILGSLKEDPRLEIVHMPMAFLGAVRNHALNFVRMHWVAYCDGDDVWCTGKTFIQRRWADATKSDFVGADHALINEDGKLCAFTLARNIPMPSSWLVRTEIMKQYPFQDSLPSVEDGEWWIRTKDAVRKSRCPKVLLKYRVRSGSLSSNTPSKKRKARIVSFASLPILRQITLLTWCIWLATRQEEYVWLKSWGQRPSSISTHARENS</sequence>
<reference evidence="1" key="1">
    <citation type="submission" date="2022-12" db="EMBL/GenBank/DDBJ databases">
        <title>Polyphasic identification of a Novel Hot-Spring Cyanobacterium Ocullathermofonsia sinensis gen nov. sp. nov. and Genomic Insights on its Adaptations to the Thermal Habitat.</title>
        <authorList>
            <person name="Daroch M."/>
            <person name="Tang J."/>
            <person name="Jiang Y."/>
        </authorList>
    </citation>
    <scope>NUCLEOTIDE SEQUENCE</scope>
    <source>
        <strain evidence="1">PKUAC-SCTA174</strain>
    </source>
</reference>
<protein>
    <submittedName>
        <fullName evidence="1">Family 2 glycosyl transferase</fullName>
    </submittedName>
</protein>
<evidence type="ECO:0000313" key="1">
    <source>
        <dbReference type="EMBL" id="WAL59908.1"/>
    </source>
</evidence>
<name>A0A9E8ZB57_9CYAN</name>
<dbReference type="Gene3D" id="3.90.550.10">
    <property type="entry name" value="Spore Coat Polysaccharide Biosynthesis Protein SpsA, Chain A"/>
    <property type="match status" value="1"/>
</dbReference>
<evidence type="ECO:0000313" key="2">
    <source>
        <dbReference type="Proteomes" id="UP001163152"/>
    </source>
</evidence>
<accession>A0A9E8ZB57</accession>